<evidence type="ECO:0000256" key="1">
    <source>
        <dbReference type="SAM" id="SignalP"/>
    </source>
</evidence>
<organism evidence="2 3">
    <name type="scientific">Sinomicrobium pectinilyticum</name>
    <dbReference type="NCBI Taxonomy" id="1084421"/>
    <lineage>
        <taxon>Bacteria</taxon>
        <taxon>Pseudomonadati</taxon>
        <taxon>Bacteroidota</taxon>
        <taxon>Flavobacteriia</taxon>
        <taxon>Flavobacteriales</taxon>
        <taxon>Flavobacteriaceae</taxon>
        <taxon>Sinomicrobium</taxon>
    </lineage>
</organism>
<dbReference type="OrthoDB" id="10001268at2"/>
<accession>A0A3N0CZJ6</accession>
<keyword evidence="3" id="KW-1185">Reference proteome</keyword>
<proteinExistence type="predicted"/>
<name>A0A3N0CZJ6_SINP1</name>
<dbReference type="AlphaFoldDB" id="A0A3N0CZJ6"/>
<sequence length="87" mass="9304">MKYSRNLMMAAAFVIAAGGAFASSILAPAQDAWRESATTPCQAATKPAVCTSTNLNDPICNEVENGENFTYYQDSGCSAAWHRPQPD</sequence>
<feature type="chain" id="PRO_5017994717" description="DUF2282 domain-containing protein" evidence="1">
    <location>
        <begin position="23"/>
        <end position="87"/>
    </location>
</feature>
<evidence type="ECO:0008006" key="4">
    <source>
        <dbReference type="Google" id="ProtNLM"/>
    </source>
</evidence>
<dbReference type="Proteomes" id="UP000267469">
    <property type="component" value="Unassembled WGS sequence"/>
</dbReference>
<evidence type="ECO:0000313" key="3">
    <source>
        <dbReference type="Proteomes" id="UP000267469"/>
    </source>
</evidence>
<gene>
    <name evidence="2" type="ORF">ED312_23020</name>
</gene>
<evidence type="ECO:0000313" key="2">
    <source>
        <dbReference type="EMBL" id="RNL68626.1"/>
    </source>
</evidence>
<reference evidence="2 3" key="1">
    <citation type="submission" date="2018-10" db="EMBL/GenBank/DDBJ databases">
        <title>Sinomicrobium pectinilyticum sp. nov., a pectinase-producing bacterium isolated from alkaline and saline soil, and emended description of the genus Sinomicrobium.</title>
        <authorList>
            <person name="Cheng B."/>
            <person name="Li C."/>
            <person name="Lai Q."/>
            <person name="Du M."/>
            <person name="Shao Z."/>
            <person name="Xu P."/>
            <person name="Yang C."/>
        </authorList>
    </citation>
    <scope>NUCLEOTIDE SEQUENCE [LARGE SCALE GENOMIC DNA]</scope>
    <source>
        <strain evidence="2 3">5DNS001</strain>
    </source>
</reference>
<dbReference type="EMBL" id="RJTM01000190">
    <property type="protein sequence ID" value="RNL68626.1"/>
    <property type="molecule type" value="Genomic_DNA"/>
</dbReference>
<keyword evidence="1" id="KW-0732">Signal</keyword>
<feature type="signal peptide" evidence="1">
    <location>
        <begin position="1"/>
        <end position="22"/>
    </location>
</feature>
<comment type="caution">
    <text evidence="2">The sequence shown here is derived from an EMBL/GenBank/DDBJ whole genome shotgun (WGS) entry which is preliminary data.</text>
</comment>
<dbReference type="RefSeq" id="WP_123218373.1">
    <property type="nucleotide sequence ID" value="NZ_RJTM01000190.1"/>
</dbReference>
<protein>
    <recommendedName>
        <fullName evidence="4">DUF2282 domain-containing protein</fullName>
    </recommendedName>
</protein>